<dbReference type="InterPro" id="IPR010982">
    <property type="entry name" value="Lambda_DNA-bd_dom_sf"/>
</dbReference>
<accession>A0ABP7HKG6</accession>
<keyword evidence="1" id="KW-0805">Transcription regulation</keyword>
<dbReference type="PROSITE" id="PS50932">
    <property type="entry name" value="HTH_LACI_2"/>
    <property type="match status" value="1"/>
</dbReference>
<dbReference type="RefSeq" id="WP_344936234.1">
    <property type="nucleotide sequence ID" value="NZ_BAAAZR010000002.1"/>
</dbReference>
<dbReference type="PANTHER" id="PTHR30146:SF153">
    <property type="entry name" value="LACTOSE OPERON REPRESSOR"/>
    <property type="match status" value="1"/>
</dbReference>
<sequence>MVTLEDVARHAGVSLATASRVLNGSSRQVGAAMRARVESSAAKLGYRVDVTAQTLARGASNVVGLVIQDLTDPYFAAIADGAIRAADLQGMVVTLGTTYRDPEREIALVATLNAQRARVVLIAGSRTTDEAMIRRLRGELDFYCAAGGRVAVIGQDLLGTDAVVPQNRQGARKLALTLAGEGHRRFAVLAGPQYLYTALDRASGFAEGLAELGLPAPVVVHGGFDRDGGHAAAVALTSMDTDVTCVFAVNDVMAVGALAAFREQGVHVPGDLSMAGFDDIASLRDLVPALTTVRLPLAHMGSLALDLALSFTDVPHKESIEGEVVLRESVRRLTGAQGDLTS</sequence>
<dbReference type="GO" id="GO:0003677">
    <property type="term" value="F:DNA binding"/>
    <property type="evidence" value="ECO:0007669"/>
    <property type="project" value="UniProtKB-KW"/>
</dbReference>
<organism evidence="5 6">
    <name type="scientific">Sphaerisporangium flaviroseum</name>
    <dbReference type="NCBI Taxonomy" id="509199"/>
    <lineage>
        <taxon>Bacteria</taxon>
        <taxon>Bacillati</taxon>
        <taxon>Actinomycetota</taxon>
        <taxon>Actinomycetes</taxon>
        <taxon>Streptosporangiales</taxon>
        <taxon>Streptosporangiaceae</taxon>
        <taxon>Sphaerisporangium</taxon>
    </lineage>
</organism>
<reference evidence="6" key="1">
    <citation type="journal article" date="2019" name="Int. J. Syst. Evol. Microbiol.">
        <title>The Global Catalogue of Microorganisms (GCM) 10K type strain sequencing project: providing services to taxonomists for standard genome sequencing and annotation.</title>
        <authorList>
            <consortium name="The Broad Institute Genomics Platform"/>
            <consortium name="The Broad Institute Genome Sequencing Center for Infectious Disease"/>
            <person name="Wu L."/>
            <person name="Ma J."/>
        </authorList>
    </citation>
    <scope>NUCLEOTIDE SEQUENCE [LARGE SCALE GENOMIC DNA]</scope>
    <source>
        <strain evidence="6">JCM 16908</strain>
    </source>
</reference>
<dbReference type="CDD" id="cd06267">
    <property type="entry name" value="PBP1_LacI_sugar_binding-like"/>
    <property type="match status" value="1"/>
</dbReference>
<dbReference type="InterPro" id="IPR000843">
    <property type="entry name" value="HTH_LacI"/>
</dbReference>
<evidence type="ECO:0000256" key="3">
    <source>
        <dbReference type="ARBA" id="ARBA00023163"/>
    </source>
</evidence>
<dbReference type="CDD" id="cd01392">
    <property type="entry name" value="HTH_LacI"/>
    <property type="match status" value="1"/>
</dbReference>
<dbReference type="SMART" id="SM00354">
    <property type="entry name" value="HTH_LACI"/>
    <property type="match status" value="1"/>
</dbReference>
<feature type="domain" description="HTH lacI-type" evidence="4">
    <location>
        <begin position="2"/>
        <end position="57"/>
    </location>
</feature>
<dbReference type="Gene3D" id="1.10.260.40">
    <property type="entry name" value="lambda repressor-like DNA-binding domains"/>
    <property type="match status" value="1"/>
</dbReference>
<protein>
    <submittedName>
        <fullName evidence="5">LacI family DNA-binding transcriptional regulator</fullName>
    </submittedName>
</protein>
<name>A0ABP7HKG6_9ACTN</name>
<comment type="caution">
    <text evidence="5">The sequence shown here is derived from an EMBL/GenBank/DDBJ whole genome shotgun (WGS) entry which is preliminary data.</text>
</comment>
<keyword evidence="6" id="KW-1185">Reference proteome</keyword>
<dbReference type="Gene3D" id="3.40.50.2300">
    <property type="match status" value="2"/>
</dbReference>
<dbReference type="EMBL" id="BAAAZR010000002">
    <property type="protein sequence ID" value="GAA3797680.1"/>
    <property type="molecule type" value="Genomic_DNA"/>
</dbReference>
<dbReference type="Pfam" id="PF13377">
    <property type="entry name" value="Peripla_BP_3"/>
    <property type="match status" value="1"/>
</dbReference>
<evidence type="ECO:0000256" key="2">
    <source>
        <dbReference type="ARBA" id="ARBA00023125"/>
    </source>
</evidence>
<gene>
    <name evidence="5" type="ORF">GCM10022226_16300</name>
</gene>
<evidence type="ECO:0000256" key="1">
    <source>
        <dbReference type="ARBA" id="ARBA00023015"/>
    </source>
</evidence>
<dbReference type="SUPFAM" id="SSF53822">
    <property type="entry name" value="Periplasmic binding protein-like I"/>
    <property type="match status" value="1"/>
</dbReference>
<evidence type="ECO:0000313" key="6">
    <source>
        <dbReference type="Proteomes" id="UP001500888"/>
    </source>
</evidence>
<dbReference type="PANTHER" id="PTHR30146">
    <property type="entry name" value="LACI-RELATED TRANSCRIPTIONAL REPRESSOR"/>
    <property type="match status" value="1"/>
</dbReference>
<evidence type="ECO:0000259" key="4">
    <source>
        <dbReference type="PROSITE" id="PS50932"/>
    </source>
</evidence>
<keyword evidence="2 5" id="KW-0238">DNA-binding</keyword>
<proteinExistence type="predicted"/>
<evidence type="ECO:0000313" key="5">
    <source>
        <dbReference type="EMBL" id="GAA3797680.1"/>
    </source>
</evidence>
<dbReference type="SUPFAM" id="SSF47413">
    <property type="entry name" value="lambda repressor-like DNA-binding domains"/>
    <property type="match status" value="1"/>
</dbReference>
<dbReference type="PROSITE" id="PS00356">
    <property type="entry name" value="HTH_LACI_1"/>
    <property type="match status" value="1"/>
</dbReference>
<dbReference type="PRINTS" id="PR00036">
    <property type="entry name" value="HTHLACI"/>
</dbReference>
<dbReference type="InterPro" id="IPR046335">
    <property type="entry name" value="LacI/GalR-like_sensor"/>
</dbReference>
<dbReference type="Proteomes" id="UP001500888">
    <property type="component" value="Unassembled WGS sequence"/>
</dbReference>
<dbReference type="Pfam" id="PF00356">
    <property type="entry name" value="LacI"/>
    <property type="match status" value="1"/>
</dbReference>
<keyword evidence="3" id="KW-0804">Transcription</keyword>
<dbReference type="InterPro" id="IPR028082">
    <property type="entry name" value="Peripla_BP_I"/>
</dbReference>